<dbReference type="RefSeq" id="WP_156219940.1">
    <property type="nucleotide sequence ID" value="NZ_WOFH01000012.1"/>
</dbReference>
<accession>A0A7K1L8J8</accession>
<evidence type="ECO:0000313" key="1">
    <source>
        <dbReference type="EMBL" id="MUN40749.1"/>
    </source>
</evidence>
<dbReference type="AlphaFoldDB" id="A0A7K1L8J8"/>
<dbReference type="EMBL" id="WOFH01000012">
    <property type="protein sequence ID" value="MUN40749.1"/>
    <property type="molecule type" value="Genomic_DNA"/>
</dbReference>
<evidence type="ECO:0000313" key="2">
    <source>
        <dbReference type="Proteomes" id="UP000432015"/>
    </source>
</evidence>
<comment type="caution">
    <text evidence="1">The sequence shown here is derived from an EMBL/GenBank/DDBJ whole genome shotgun (WGS) entry which is preliminary data.</text>
</comment>
<reference evidence="1 2" key="1">
    <citation type="submission" date="2019-11" db="EMBL/GenBank/DDBJ databases">
        <authorList>
            <person name="Cao P."/>
        </authorList>
    </citation>
    <scope>NUCLEOTIDE SEQUENCE [LARGE SCALE GENOMIC DNA]</scope>
    <source>
        <strain evidence="1 2">NEAU-AAG5</strain>
    </source>
</reference>
<sequence>MFWRKQRAAIERFHPLHRALVLERGFAVSLRRDEWEPLIASLATHHEHVRRRRWAPPERTREVVVPLLRIMAADMRPDGVLSVAADLRGTDAKDKHGPTVDLPAQRPVLSVKQTWVTDPWLRMRAELRDGSVLELAATERVRKRLVRKRNPRGKVKMKGKTRSTHLVRVVRRLPKGAAVYRPATPPPGWIRVRVKQGGARVVIRADAKIVGERTGAELTEGLLLLSTEPFRWTAPAAQRRTS</sequence>
<keyword evidence="2" id="KW-1185">Reference proteome</keyword>
<protein>
    <submittedName>
        <fullName evidence="1">Uncharacterized protein</fullName>
    </submittedName>
</protein>
<dbReference type="Proteomes" id="UP000432015">
    <property type="component" value="Unassembled WGS sequence"/>
</dbReference>
<organism evidence="1 2">
    <name type="scientific">Actinomadura litoris</name>
    <dbReference type="NCBI Taxonomy" id="2678616"/>
    <lineage>
        <taxon>Bacteria</taxon>
        <taxon>Bacillati</taxon>
        <taxon>Actinomycetota</taxon>
        <taxon>Actinomycetes</taxon>
        <taxon>Streptosporangiales</taxon>
        <taxon>Thermomonosporaceae</taxon>
        <taxon>Actinomadura</taxon>
    </lineage>
</organism>
<gene>
    <name evidence="1" type="ORF">GNZ18_29710</name>
</gene>
<proteinExistence type="predicted"/>
<name>A0A7K1L8J8_9ACTN</name>